<sequence>MIKAKGMYYLAASITACVSLSACSSAPTANATSDNNSQIAIEQAQAAQNVQLNEIIASNAAAFPTCVANLQARAQREGLSEETINNTVASLQFVPKVIELDQAQPEFSQTFTNYFTKRATDWRVNEGRRLLKKHQVLLDKLAQQYGVQPQYILSFWGLETNYGSYKGKMSVLDSLATLACEPRRSDYFTTELMQALKLKEKYGFDKSTMVGSWAGAMGHTQFMPSAYAKYAIDGDGDGKADLWNSTEDALTSAANFLQHLGWQRNERWGREVLLPNNFSYQHLGAKEAQPLSQWAAQSVRQTNGLSLPAIDMKAALYLPSGHTGPAFLGYENFNVIMRWNRSEFYAITVGHLADRINGGEPLKVAPPEQPRLSREQIKQLQTKLNESGFDVGKPDGVLGRNSTAGIQAFQRSNNMIADGFPSPEVFTALGISL</sequence>
<organism evidence="4 5">
    <name type="scientific">Shewanella xiamenensis</name>
    <dbReference type="NCBI Taxonomy" id="332186"/>
    <lineage>
        <taxon>Bacteria</taxon>
        <taxon>Pseudomonadati</taxon>
        <taxon>Pseudomonadota</taxon>
        <taxon>Gammaproteobacteria</taxon>
        <taxon>Alteromonadales</taxon>
        <taxon>Shewanellaceae</taxon>
        <taxon>Shewanella</taxon>
    </lineage>
</organism>
<dbReference type="PANTHER" id="PTHR30163:SF8">
    <property type="entry name" value="LYTIC MUREIN TRANSGLYCOSYLASE"/>
    <property type="match status" value="1"/>
</dbReference>
<accession>A0AAE4PX78</accession>
<feature type="domain" description="Transglycosylase SLT" evidence="3">
    <location>
        <begin position="63"/>
        <end position="354"/>
    </location>
</feature>
<evidence type="ECO:0000259" key="2">
    <source>
        <dbReference type="Pfam" id="PF01471"/>
    </source>
</evidence>
<keyword evidence="1" id="KW-0732">Signal</keyword>
<feature type="signal peptide" evidence="1">
    <location>
        <begin position="1"/>
        <end position="31"/>
    </location>
</feature>
<dbReference type="InterPro" id="IPR002477">
    <property type="entry name" value="Peptidoglycan-bd-like"/>
</dbReference>
<dbReference type="AlphaFoldDB" id="A0AAE4PX78"/>
<evidence type="ECO:0000313" key="5">
    <source>
        <dbReference type="Proteomes" id="UP001187859"/>
    </source>
</evidence>
<gene>
    <name evidence="4" type="ORF">QM089_06540</name>
</gene>
<dbReference type="InterPro" id="IPR023346">
    <property type="entry name" value="Lysozyme-like_dom_sf"/>
</dbReference>
<dbReference type="InterPro" id="IPR011970">
    <property type="entry name" value="MltB_2"/>
</dbReference>
<dbReference type="Proteomes" id="UP001187859">
    <property type="component" value="Unassembled WGS sequence"/>
</dbReference>
<dbReference type="InterPro" id="IPR043426">
    <property type="entry name" value="MltB-like"/>
</dbReference>
<dbReference type="InterPro" id="IPR031304">
    <property type="entry name" value="SLT_2"/>
</dbReference>
<dbReference type="InterPro" id="IPR036366">
    <property type="entry name" value="PGBDSf"/>
</dbReference>
<reference evidence="4" key="1">
    <citation type="submission" date="2023-05" db="EMBL/GenBank/DDBJ databases">
        <title>Colonisation of extended spectrum b-lactamase- and carbapenemase-producing bacteria on hospital surfaces from low- and middle-income countries.</title>
        <authorList>
            <person name="Nieto-Rosado M."/>
            <person name="Sands K."/>
            <person name="Iregbu K."/>
            <person name="Zahra R."/>
            <person name="Mazarati J.B."/>
            <person name="Mehtar S."/>
            <person name="Barnards-Group B."/>
            <person name="Walsh T.R."/>
        </authorList>
    </citation>
    <scope>NUCLEOTIDE SEQUENCE</scope>
    <source>
        <strain evidence="4">PP-E493</strain>
    </source>
</reference>
<dbReference type="Gene3D" id="1.10.530.10">
    <property type="match status" value="1"/>
</dbReference>
<comment type="caution">
    <text evidence="4">The sequence shown here is derived from an EMBL/GenBank/DDBJ whole genome shotgun (WGS) entry which is preliminary data.</text>
</comment>
<dbReference type="EMBL" id="JASGOQ010000001">
    <property type="protein sequence ID" value="MDV5389923.1"/>
    <property type="molecule type" value="Genomic_DNA"/>
</dbReference>
<feature type="chain" id="PRO_5042023433" evidence="1">
    <location>
        <begin position="32"/>
        <end position="433"/>
    </location>
</feature>
<dbReference type="Gene3D" id="1.10.101.10">
    <property type="entry name" value="PGBD-like superfamily/PGBD"/>
    <property type="match status" value="1"/>
</dbReference>
<dbReference type="InterPro" id="IPR036365">
    <property type="entry name" value="PGBD-like_sf"/>
</dbReference>
<dbReference type="Pfam" id="PF13406">
    <property type="entry name" value="SLT_2"/>
    <property type="match status" value="1"/>
</dbReference>
<dbReference type="NCBIfam" id="TIGR02283">
    <property type="entry name" value="MltB_2"/>
    <property type="match status" value="1"/>
</dbReference>
<evidence type="ECO:0000259" key="3">
    <source>
        <dbReference type="Pfam" id="PF13406"/>
    </source>
</evidence>
<protein>
    <submittedName>
        <fullName evidence="4">Lytic murein transglycosylase</fullName>
    </submittedName>
</protein>
<proteinExistence type="predicted"/>
<name>A0AAE4PX78_9GAMM</name>
<dbReference type="Gene3D" id="1.10.8.350">
    <property type="entry name" value="Bacterial muramidase"/>
    <property type="match status" value="1"/>
</dbReference>
<dbReference type="GO" id="GO:0009253">
    <property type="term" value="P:peptidoglycan catabolic process"/>
    <property type="evidence" value="ECO:0007669"/>
    <property type="project" value="TreeGrafter"/>
</dbReference>
<feature type="domain" description="Peptidoglycan binding-like" evidence="2">
    <location>
        <begin position="374"/>
        <end position="429"/>
    </location>
</feature>
<dbReference type="SUPFAM" id="SSF47090">
    <property type="entry name" value="PGBD-like"/>
    <property type="match status" value="1"/>
</dbReference>
<dbReference type="Pfam" id="PF01471">
    <property type="entry name" value="PG_binding_1"/>
    <property type="match status" value="1"/>
</dbReference>
<dbReference type="PROSITE" id="PS51257">
    <property type="entry name" value="PROKAR_LIPOPROTEIN"/>
    <property type="match status" value="1"/>
</dbReference>
<dbReference type="GO" id="GO:0008933">
    <property type="term" value="F:peptidoglycan lytic transglycosylase activity"/>
    <property type="evidence" value="ECO:0007669"/>
    <property type="project" value="TreeGrafter"/>
</dbReference>
<dbReference type="PANTHER" id="PTHR30163">
    <property type="entry name" value="MEMBRANE-BOUND LYTIC MUREIN TRANSGLYCOSYLASE B"/>
    <property type="match status" value="1"/>
</dbReference>
<dbReference type="SUPFAM" id="SSF53955">
    <property type="entry name" value="Lysozyme-like"/>
    <property type="match status" value="1"/>
</dbReference>
<evidence type="ECO:0000256" key="1">
    <source>
        <dbReference type="SAM" id="SignalP"/>
    </source>
</evidence>
<dbReference type="RefSeq" id="WP_317519637.1">
    <property type="nucleotide sequence ID" value="NZ_JASGOQ010000001.1"/>
</dbReference>
<dbReference type="FunFam" id="1.10.8.350:FF:000001">
    <property type="entry name" value="Lytic murein transglycosylase B"/>
    <property type="match status" value="1"/>
</dbReference>
<evidence type="ECO:0000313" key="4">
    <source>
        <dbReference type="EMBL" id="MDV5389923.1"/>
    </source>
</evidence>
<dbReference type="CDD" id="cd13399">
    <property type="entry name" value="Slt35-like"/>
    <property type="match status" value="1"/>
</dbReference>